<sequence length="199" mass="22855">MFMSSWLIMTLSSLVTPLFITSTSSSPHLRVSPPITCFSWPEDEEDLEMKRSIYQRNTSYSNSVNTPLLHCHFIIVLLYPGSISTSSSGWRGGSLFEVEMLHRQFQLFLVVFFPSLLLLEISAVPRPDMLMGTLRGDFSDDKDLAPFLLLKFMSGLMATRGDEMLPEQEEVLRRHLPLASYRERKAGCRHFFWKTFTSC</sequence>
<accession>A0AAV1HN36</accession>
<keyword evidence="11" id="KW-1185">Reference proteome</keyword>
<dbReference type="Pfam" id="PF03002">
    <property type="entry name" value="Somatostatin"/>
    <property type="match status" value="1"/>
</dbReference>
<feature type="domain" description="Somatostatin/Cortistatin C-terminal" evidence="9">
    <location>
        <begin position="182"/>
        <end position="199"/>
    </location>
</feature>
<comment type="subcellular location">
    <subcellularLocation>
        <location evidence="2">Secreted</location>
    </subcellularLocation>
</comment>
<evidence type="ECO:0000256" key="1">
    <source>
        <dbReference type="ARBA" id="ARBA00003524"/>
    </source>
</evidence>
<keyword evidence="6" id="KW-0372">Hormone</keyword>
<dbReference type="InterPro" id="IPR004250">
    <property type="entry name" value="Somatostatin"/>
</dbReference>
<evidence type="ECO:0000313" key="10">
    <source>
        <dbReference type="EMBL" id="CAJ1086214.1"/>
    </source>
</evidence>
<proteinExistence type="inferred from homology"/>
<dbReference type="GO" id="GO:0030334">
    <property type="term" value="P:regulation of cell migration"/>
    <property type="evidence" value="ECO:0007669"/>
    <property type="project" value="TreeGrafter"/>
</dbReference>
<keyword evidence="4" id="KW-0964">Secreted</keyword>
<dbReference type="EMBL" id="OY660886">
    <property type="protein sequence ID" value="CAJ1086214.1"/>
    <property type="molecule type" value="Genomic_DNA"/>
</dbReference>
<keyword evidence="8" id="KW-0732">Signal</keyword>
<protein>
    <submittedName>
        <fullName evidence="10">Somatostatin-1 isoform X1</fullName>
    </submittedName>
</protein>
<keyword evidence="5" id="KW-0165">Cleavage on pair of basic residues</keyword>
<evidence type="ECO:0000256" key="8">
    <source>
        <dbReference type="SAM" id="SignalP"/>
    </source>
</evidence>
<name>A0AAV1HN36_XYRNO</name>
<comment type="function">
    <text evidence="1">Somatostatin inhibits the release of somatotropin.</text>
</comment>
<evidence type="ECO:0000256" key="4">
    <source>
        <dbReference type="ARBA" id="ARBA00022525"/>
    </source>
</evidence>
<dbReference type="PANTHER" id="PTHR10558">
    <property type="entry name" value="SOMATOSTATIN"/>
    <property type="match status" value="1"/>
</dbReference>
<reference evidence="10" key="1">
    <citation type="submission" date="2023-08" db="EMBL/GenBank/DDBJ databases">
        <authorList>
            <person name="Alioto T."/>
            <person name="Alioto T."/>
            <person name="Gomez Garrido J."/>
        </authorList>
    </citation>
    <scope>NUCLEOTIDE SEQUENCE</scope>
</reference>
<organism evidence="10 11">
    <name type="scientific">Xyrichtys novacula</name>
    <name type="common">Pearly razorfish</name>
    <name type="synonym">Hemipteronotus novacula</name>
    <dbReference type="NCBI Taxonomy" id="13765"/>
    <lineage>
        <taxon>Eukaryota</taxon>
        <taxon>Metazoa</taxon>
        <taxon>Chordata</taxon>
        <taxon>Craniata</taxon>
        <taxon>Vertebrata</taxon>
        <taxon>Euteleostomi</taxon>
        <taxon>Actinopterygii</taxon>
        <taxon>Neopterygii</taxon>
        <taxon>Teleostei</taxon>
        <taxon>Neoteleostei</taxon>
        <taxon>Acanthomorphata</taxon>
        <taxon>Eupercaria</taxon>
        <taxon>Labriformes</taxon>
        <taxon>Labridae</taxon>
        <taxon>Xyrichtys</taxon>
    </lineage>
</organism>
<evidence type="ECO:0000256" key="5">
    <source>
        <dbReference type="ARBA" id="ARBA00022685"/>
    </source>
</evidence>
<gene>
    <name evidence="10" type="ORF">XNOV1_A011260</name>
</gene>
<feature type="chain" id="PRO_5043550246" evidence="8">
    <location>
        <begin position="26"/>
        <end position="199"/>
    </location>
</feature>
<evidence type="ECO:0000256" key="2">
    <source>
        <dbReference type="ARBA" id="ARBA00004613"/>
    </source>
</evidence>
<keyword evidence="7" id="KW-1015">Disulfide bond</keyword>
<feature type="signal peptide" evidence="8">
    <location>
        <begin position="1"/>
        <end position="25"/>
    </location>
</feature>
<dbReference type="GO" id="GO:0005615">
    <property type="term" value="C:extracellular space"/>
    <property type="evidence" value="ECO:0007669"/>
    <property type="project" value="TreeGrafter"/>
</dbReference>
<dbReference type="GO" id="GO:0005179">
    <property type="term" value="F:hormone activity"/>
    <property type="evidence" value="ECO:0007669"/>
    <property type="project" value="UniProtKB-KW"/>
</dbReference>
<evidence type="ECO:0000259" key="9">
    <source>
        <dbReference type="Pfam" id="PF03002"/>
    </source>
</evidence>
<dbReference type="InterPro" id="IPR018142">
    <property type="entry name" value="Somatostatin/Cortistatin_C"/>
</dbReference>
<dbReference type="AlphaFoldDB" id="A0AAV1HN36"/>
<evidence type="ECO:0000256" key="6">
    <source>
        <dbReference type="ARBA" id="ARBA00022702"/>
    </source>
</evidence>
<comment type="similarity">
    <text evidence="3">Belongs to the somatostatin family.</text>
</comment>
<dbReference type="Proteomes" id="UP001178508">
    <property type="component" value="Chromosome 23"/>
</dbReference>
<evidence type="ECO:0000313" key="11">
    <source>
        <dbReference type="Proteomes" id="UP001178508"/>
    </source>
</evidence>
<evidence type="ECO:0000256" key="3">
    <source>
        <dbReference type="ARBA" id="ARBA00008327"/>
    </source>
</evidence>
<dbReference type="PANTHER" id="PTHR10558:SF2">
    <property type="entry name" value="SOMATOSTATIN"/>
    <property type="match status" value="1"/>
</dbReference>
<evidence type="ECO:0000256" key="7">
    <source>
        <dbReference type="ARBA" id="ARBA00023157"/>
    </source>
</evidence>